<feature type="transmembrane region" description="Helical" evidence="10">
    <location>
        <begin position="388"/>
        <end position="410"/>
    </location>
</feature>
<protein>
    <submittedName>
        <fullName evidence="11">Peptidoglycan O-acetyltransferase</fullName>
    </submittedName>
</protein>
<evidence type="ECO:0000256" key="5">
    <source>
        <dbReference type="ARBA" id="ARBA00022692"/>
    </source>
</evidence>
<dbReference type="InterPro" id="IPR051085">
    <property type="entry name" value="MB_O-acyltransferase"/>
</dbReference>
<feature type="transmembrane region" description="Helical" evidence="10">
    <location>
        <begin position="457"/>
        <end position="481"/>
    </location>
</feature>
<feature type="transmembrane region" description="Helical" evidence="10">
    <location>
        <begin position="6"/>
        <end position="23"/>
    </location>
</feature>
<sequence>MLFNSYEFLFLFLPIAVGGYFLLGSREKNSEWANVWLVGLSMFFYSYWDITYLPLLLLSIGVNYVVSGYIIRYRKEKQQNNAKMVFLLGILCNAGLLGFFKYTDFFLENLNDLGAQFPLLHIVLPLGISFFTITQMVFLVDCYEGIAKERSLLHYALFVSFFPHLLAGPILYHRPMMKQFKDTALRRVNWDNMGRGLSLFIVGFAKKVLIADSFVSFVAQGFAHPEQLTLVDSWVVAVCYMMQLYFDFSGYSDMALGIARMMNINIPVNFNSPYRAYGIIDFWQRWHMSLTTTITNYLYTPMVMACRKITFGKAMAATFASMFIAGIWHGAGWNYIIFGSLHGGGLVLNHIWKKYHLWMWKPLGYVLTLLLVLAAFVFFRAASVADALQILCAMAGGNGIAFPYPVALFLHNHWGVDMAYVRLGELPKKMLVVALLLVAFCPNSNVLIQRLQPKRKWALALAILFVCGAVSLSQVTEFLYFQF</sequence>
<feature type="transmembrane region" description="Helical" evidence="10">
    <location>
        <begin position="54"/>
        <end position="72"/>
    </location>
</feature>
<dbReference type="PANTHER" id="PTHR13285:SF23">
    <property type="entry name" value="TEICHOIC ACID D-ALANYLTRANSFERASE"/>
    <property type="match status" value="1"/>
</dbReference>
<dbReference type="Proteomes" id="UP001500399">
    <property type="component" value="Unassembled WGS sequence"/>
</dbReference>
<evidence type="ECO:0000256" key="2">
    <source>
        <dbReference type="ARBA" id="ARBA00010323"/>
    </source>
</evidence>
<dbReference type="EMBL" id="BAAACR010000012">
    <property type="protein sequence ID" value="GAA0213321.1"/>
    <property type="molecule type" value="Genomic_DNA"/>
</dbReference>
<keyword evidence="5 10" id="KW-0812">Transmembrane</keyword>
<feature type="transmembrane region" description="Helical" evidence="10">
    <location>
        <begin position="431"/>
        <end position="451"/>
    </location>
</feature>
<dbReference type="PIRSF" id="PIRSF016636">
    <property type="entry name" value="AlgI_DltB"/>
    <property type="match status" value="1"/>
</dbReference>
<dbReference type="InterPro" id="IPR028362">
    <property type="entry name" value="AlgI"/>
</dbReference>
<keyword evidence="3 9" id="KW-1003">Cell membrane</keyword>
<feature type="transmembrane region" description="Helical" evidence="10">
    <location>
        <begin position="364"/>
        <end position="382"/>
    </location>
</feature>
<dbReference type="InterPro" id="IPR024194">
    <property type="entry name" value="Ac/AlaTfrase_AlgI/DltB"/>
</dbReference>
<evidence type="ECO:0000256" key="3">
    <source>
        <dbReference type="ARBA" id="ARBA00022475"/>
    </source>
</evidence>
<dbReference type="PANTHER" id="PTHR13285">
    <property type="entry name" value="ACYLTRANSFERASE"/>
    <property type="match status" value="1"/>
</dbReference>
<evidence type="ECO:0000256" key="9">
    <source>
        <dbReference type="PIRNR" id="PIRNR016636"/>
    </source>
</evidence>
<evidence type="ECO:0000256" key="1">
    <source>
        <dbReference type="ARBA" id="ARBA00004651"/>
    </source>
</evidence>
<evidence type="ECO:0000256" key="4">
    <source>
        <dbReference type="ARBA" id="ARBA00022679"/>
    </source>
</evidence>
<feature type="transmembrane region" description="Helical" evidence="10">
    <location>
        <begin position="152"/>
        <end position="172"/>
    </location>
</feature>
<dbReference type="PIRSF" id="PIRSF500217">
    <property type="entry name" value="AlgI"/>
    <property type="match status" value="1"/>
</dbReference>
<name>A0ABP3CQZ9_9FIRM</name>
<comment type="caution">
    <text evidence="11">The sequence shown here is derived from an EMBL/GenBank/DDBJ whole genome shotgun (WGS) entry which is preliminary data.</text>
</comment>
<evidence type="ECO:0000313" key="11">
    <source>
        <dbReference type="EMBL" id="GAA0213321.1"/>
    </source>
</evidence>
<dbReference type="InterPro" id="IPR004299">
    <property type="entry name" value="MBOAT_fam"/>
</dbReference>
<dbReference type="Pfam" id="PF03062">
    <property type="entry name" value="MBOAT"/>
    <property type="match status" value="1"/>
</dbReference>
<evidence type="ECO:0000256" key="8">
    <source>
        <dbReference type="ARBA" id="ARBA00023315"/>
    </source>
</evidence>
<gene>
    <name evidence="11" type="ORF">GCM10008919_15640</name>
</gene>
<feature type="transmembrane region" description="Helical" evidence="10">
    <location>
        <begin position="228"/>
        <end position="246"/>
    </location>
</feature>
<keyword evidence="6 10" id="KW-1133">Transmembrane helix</keyword>
<feature type="transmembrane region" description="Helical" evidence="10">
    <location>
        <begin position="311"/>
        <end position="329"/>
    </location>
</feature>
<keyword evidence="8 9" id="KW-0012">Acyltransferase</keyword>
<keyword evidence="7 9" id="KW-0472">Membrane</keyword>
<accession>A0ABP3CQZ9</accession>
<proteinExistence type="inferred from homology"/>
<comment type="subcellular location">
    <subcellularLocation>
        <location evidence="1">Cell membrane</location>
        <topology evidence="1">Multi-pass membrane protein</topology>
    </subcellularLocation>
</comment>
<keyword evidence="12" id="KW-1185">Reference proteome</keyword>
<evidence type="ECO:0000313" key="12">
    <source>
        <dbReference type="Proteomes" id="UP001500399"/>
    </source>
</evidence>
<organism evidence="11 12">
    <name type="scientific">Selenomonas dianae</name>
    <dbReference type="NCBI Taxonomy" id="135079"/>
    <lineage>
        <taxon>Bacteria</taxon>
        <taxon>Bacillati</taxon>
        <taxon>Bacillota</taxon>
        <taxon>Negativicutes</taxon>
        <taxon>Selenomonadales</taxon>
        <taxon>Selenomonadaceae</taxon>
        <taxon>Selenomonas</taxon>
    </lineage>
</organism>
<comment type="similarity">
    <text evidence="2 9">Belongs to the membrane-bound acyltransferase family.</text>
</comment>
<keyword evidence="4 9" id="KW-0808">Transferase</keyword>
<evidence type="ECO:0000256" key="7">
    <source>
        <dbReference type="ARBA" id="ARBA00023136"/>
    </source>
</evidence>
<feature type="transmembrane region" description="Helical" evidence="10">
    <location>
        <begin position="84"/>
        <end position="102"/>
    </location>
</feature>
<evidence type="ECO:0000256" key="6">
    <source>
        <dbReference type="ARBA" id="ARBA00022989"/>
    </source>
</evidence>
<feature type="transmembrane region" description="Helical" evidence="10">
    <location>
        <begin position="122"/>
        <end position="140"/>
    </location>
</feature>
<reference evidence="12" key="1">
    <citation type="journal article" date="2019" name="Int. J. Syst. Evol. Microbiol.">
        <title>The Global Catalogue of Microorganisms (GCM) 10K type strain sequencing project: providing services to taxonomists for standard genome sequencing and annotation.</title>
        <authorList>
            <consortium name="The Broad Institute Genomics Platform"/>
            <consortium name="The Broad Institute Genome Sequencing Center for Infectious Disease"/>
            <person name="Wu L."/>
            <person name="Ma J."/>
        </authorList>
    </citation>
    <scope>NUCLEOTIDE SEQUENCE [LARGE SCALE GENOMIC DNA]</scope>
    <source>
        <strain evidence="12">JCM 8542</strain>
    </source>
</reference>
<evidence type="ECO:0000256" key="10">
    <source>
        <dbReference type="SAM" id="Phobius"/>
    </source>
</evidence>